<gene>
    <name evidence="3" type="ORF">B9G98_02632</name>
</gene>
<protein>
    <submittedName>
        <fullName evidence="3">Sister chromatid cohesion protein DCC1</fullName>
    </submittedName>
</protein>
<sequence length="328" mass="37353">MRLSAKINEGVVYGLLELTPELEEALRSGCLYLRSDKSRESVAACTETQTFSVRRLNQTNTLLLSTQDGDDITAFGTSSNLLEPILSSGSVDLPSIAVYRRQNTFGPSETMEELQNRSMCSAAEFRSICEENAVFEYCGKVCKLEDETIYFIVNELISTIIGEGLGLTARFEEVVEVSGTQECKEAVEAVYKLFYDDEMGQIDTNKAAVWIGRYLLGNLAGEVTAYDFMKQWQHKTPVHLQLDITKLEGHFFEPRKGVIRSLSVDKLSKDPRVRFQQLFQLKNEWDLDEMGPFIRDLMNINSKLENWVLKYARRVKKDGHVFILPRKL</sequence>
<dbReference type="AlphaFoldDB" id="A0A2T0FJ34"/>
<name>A0A2T0FJ34_9ASCO</name>
<dbReference type="PANTHER" id="PTHR13395:SF6">
    <property type="entry name" value="SISTER CHROMATID COHESION PROTEIN DCC1"/>
    <property type="match status" value="1"/>
</dbReference>
<organism evidence="3 4">
    <name type="scientific">Wickerhamiella sorbophila</name>
    <dbReference type="NCBI Taxonomy" id="45607"/>
    <lineage>
        <taxon>Eukaryota</taxon>
        <taxon>Fungi</taxon>
        <taxon>Dikarya</taxon>
        <taxon>Ascomycota</taxon>
        <taxon>Saccharomycotina</taxon>
        <taxon>Dipodascomycetes</taxon>
        <taxon>Dipodascales</taxon>
        <taxon>Trichomonascaceae</taxon>
        <taxon>Wickerhamiella</taxon>
    </lineage>
</organism>
<dbReference type="GeneID" id="36516380"/>
<evidence type="ECO:0000313" key="3">
    <source>
        <dbReference type="EMBL" id="PRT55012.1"/>
    </source>
</evidence>
<keyword evidence="4" id="KW-1185">Reference proteome</keyword>
<evidence type="ECO:0000313" key="4">
    <source>
        <dbReference type="Proteomes" id="UP000238350"/>
    </source>
</evidence>
<evidence type="ECO:0000256" key="2">
    <source>
        <dbReference type="ARBA" id="ARBA00022705"/>
    </source>
</evidence>
<keyword evidence="2" id="KW-0235">DNA replication</keyword>
<dbReference type="RefSeq" id="XP_024664957.1">
    <property type="nucleotide sequence ID" value="XM_024809189.1"/>
</dbReference>
<reference evidence="3 4" key="1">
    <citation type="submission" date="2017-04" db="EMBL/GenBank/DDBJ databases">
        <title>Genome sequencing of [Candida] sorbophila.</title>
        <authorList>
            <person name="Ahn J.O."/>
        </authorList>
    </citation>
    <scope>NUCLEOTIDE SEQUENCE [LARGE SCALE GENOMIC DNA]</scope>
    <source>
        <strain evidence="3 4">DS02</strain>
    </source>
</reference>
<dbReference type="PANTHER" id="PTHR13395">
    <property type="entry name" value="SISTER CHROMATID COHESION PROTEIN DCC1-RELATED"/>
    <property type="match status" value="1"/>
</dbReference>
<dbReference type="Proteomes" id="UP000238350">
    <property type="component" value="Unassembled WGS sequence"/>
</dbReference>
<dbReference type="EMBL" id="NDIQ01000021">
    <property type="protein sequence ID" value="PRT55012.1"/>
    <property type="molecule type" value="Genomic_DNA"/>
</dbReference>
<comment type="similarity">
    <text evidence="1">Belongs to the DCC1 family.</text>
</comment>
<dbReference type="GO" id="GO:0031390">
    <property type="term" value="C:Ctf18 RFC-like complex"/>
    <property type="evidence" value="ECO:0007669"/>
    <property type="project" value="InterPro"/>
</dbReference>
<dbReference type="GO" id="GO:0000775">
    <property type="term" value="C:chromosome, centromeric region"/>
    <property type="evidence" value="ECO:0007669"/>
    <property type="project" value="TreeGrafter"/>
</dbReference>
<evidence type="ECO:0000256" key="1">
    <source>
        <dbReference type="ARBA" id="ARBA00007017"/>
    </source>
</evidence>
<comment type="caution">
    <text evidence="3">The sequence shown here is derived from an EMBL/GenBank/DDBJ whole genome shotgun (WGS) entry which is preliminary data.</text>
</comment>
<dbReference type="STRING" id="45607.A0A2T0FJ34"/>
<dbReference type="GO" id="GO:0034088">
    <property type="term" value="P:maintenance of mitotic sister chromatid cohesion"/>
    <property type="evidence" value="ECO:0007669"/>
    <property type="project" value="TreeGrafter"/>
</dbReference>
<dbReference type="OrthoDB" id="276989at2759"/>
<dbReference type="GO" id="GO:0006260">
    <property type="term" value="P:DNA replication"/>
    <property type="evidence" value="ECO:0007669"/>
    <property type="project" value="UniProtKB-KW"/>
</dbReference>
<dbReference type="InterPro" id="IPR019128">
    <property type="entry name" value="Dcc1"/>
</dbReference>
<accession>A0A2T0FJ34</accession>
<dbReference type="GO" id="GO:0000785">
    <property type="term" value="C:chromatin"/>
    <property type="evidence" value="ECO:0007669"/>
    <property type="project" value="TreeGrafter"/>
</dbReference>
<dbReference type="Pfam" id="PF09724">
    <property type="entry name" value="Dcc1"/>
    <property type="match status" value="1"/>
</dbReference>
<proteinExistence type="inferred from homology"/>